<dbReference type="InterPro" id="IPR012338">
    <property type="entry name" value="Beta-lactam/transpept-like"/>
</dbReference>
<keyword evidence="14" id="KW-1185">Reference proteome</keyword>
<keyword evidence="8 10" id="KW-0472">Membrane</keyword>
<evidence type="ECO:0000256" key="10">
    <source>
        <dbReference type="SAM" id="Phobius"/>
    </source>
</evidence>
<dbReference type="InterPro" id="IPR036138">
    <property type="entry name" value="PBP_dimer_sf"/>
</dbReference>
<evidence type="ECO:0000256" key="5">
    <source>
        <dbReference type="ARBA" id="ARBA00022960"/>
    </source>
</evidence>
<dbReference type="Pfam" id="PF03717">
    <property type="entry name" value="PBP_dimer"/>
    <property type="match status" value="1"/>
</dbReference>
<evidence type="ECO:0000256" key="2">
    <source>
        <dbReference type="ARBA" id="ARBA00007171"/>
    </source>
</evidence>
<evidence type="ECO:0000256" key="9">
    <source>
        <dbReference type="ARBA" id="ARBA00023316"/>
    </source>
</evidence>
<dbReference type="Gene3D" id="3.40.710.10">
    <property type="entry name" value="DD-peptidase/beta-lactamase superfamily"/>
    <property type="match status" value="1"/>
</dbReference>
<keyword evidence="9" id="KW-0961">Cell wall biogenesis/degradation</keyword>
<proteinExistence type="inferred from homology"/>
<dbReference type="SUPFAM" id="SSF56519">
    <property type="entry name" value="Penicillin binding protein dimerisation domain"/>
    <property type="match status" value="1"/>
</dbReference>
<evidence type="ECO:0000256" key="6">
    <source>
        <dbReference type="ARBA" id="ARBA00022984"/>
    </source>
</evidence>
<organism evidence="13 14">
    <name type="scientific">Weissella ceti</name>
    <dbReference type="NCBI Taxonomy" id="759620"/>
    <lineage>
        <taxon>Bacteria</taxon>
        <taxon>Bacillati</taxon>
        <taxon>Bacillota</taxon>
        <taxon>Bacilli</taxon>
        <taxon>Lactobacillales</taxon>
        <taxon>Lactobacillaceae</taxon>
        <taxon>Weissella</taxon>
    </lineage>
</organism>
<comment type="similarity">
    <text evidence="2">Belongs to the transpeptidase family.</text>
</comment>
<keyword evidence="6" id="KW-0573">Peptidoglycan synthesis</keyword>
<gene>
    <name evidence="13" type="ORF">OIT44_00080</name>
</gene>
<sequence length="689" mass="75182">MQAPKRRGSRGKRQASSRIPARLNILMGIVIVMLGLLAIRLANLQITDTAKYKHEVNSAEKSIEQVGVQRGMIFDSTGRKLVSNEGNQAITYTKPKFVTEKEMYAIANAVGEHLKIDTKRLSDANVRLYFLQDKDNQKQVAELSGTTKAPGTDPYVEALKTYVNANPDIVKLSDQQKNNAMIFQKMLNAYALSTVYLKEDDVTSEEIASIGERQALLPGVRVGLYYKRQGVKDDDLMASILGRVSTSTTGLPEDRVNQMLTEGYSRDDSVGTSNLEMFYEDALRGTKREVEVTQNSEGENTEKVRFAGQSGDNMTLSINSKFQSEVQKILRKNMPGGTTQGAYSVVMNPSTGGIYAMNGITNSNGKSQDDAMATINSSAVVGSVVKPALITQGLLTKTITPKNNTFVDRPIEIAGTASKSSWFNKNGENSIPLTGSDALMVSSNSYVMQLMLKMGGLNYSAGMDLGALNPEIFTTMRQGFNAFGLGVKTGIDLPGETSGVRGEASRERIGNALDESFGQYDTYTTMQLAQYVSTIANGGYRIRPRVVQQIQHRENGRQDRVATTMQPEVLGTVNWTAAERQVILDGMDKVVNGSSKFMTGRPLQKQKPTVFAKTGTAETFTNGASTLTYSLVAFVPGEDVALSVVIPGVPAQMETIVNQTIANEILDAFWKNVRVNPETGADKQKNDEK</sequence>
<evidence type="ECO:0000256" key="7">
    <source>
        <dbReference type="ARBA" id="ARBA00022989"/>
    </source>
</evidence>
<evidence type="ECO:0000256" key="4">
    <source>
        <dbReference type="ARBA" id="ARBA00022692"/>
    </source>
</evidence>
<dbReference type="Gene3D" id="1.10.10.1230">
    <property type="entry name" value="Penicillin-binding protein, N-terminal non-catalytic domain, head sub-domain"/>
    <property type="match status" value="1"/>
</dbReference>
<keyword evidence="3" id="KW-1003">Cell membrane</keyword>
<evidence type="ECO:0000256" key="1">
    <source>
        <dbReference type="ARBA" id="ARBA00004162"/>
    </source>
</evidence>
<dbReference type="PANTHER" id="PTHR30627">
    <property type="entry name" value="PEPTIDOGLYCAN D,D-TRANSPEPTIDASE"/>
    <property type="match status" value="1"/>
</dbReference>
<keyword evidence="4 10" id="KW-0812">Transmembrane</keyword>
<feature type="transmembrane region" description="Helical" evidence="10">
    <location>
        <begin position="21"/>
        <end position="42"/>
    </location>
</feature>
<dbReference type="InterPro" id="IPR005311">
    <property type="entry name" value="PBP_dimer"/>
</dbReference>
<dbReference type="PANTHER" id="PTHR30627:SF2">
    <property type="entry name" value="PEPTIDOGLYCAN D,D-TRANSPEPTIDASE MRDA"/>
    <property type="match status" value="1"/>
</dbReference>
<evidence type="ECO:0000256" key="8">
    <source>
        <dbReference type="ARBA" id="ARBA00023136"/>
    </source>
</evidence>
<keyword evidence="5" id="KW-0133">Cell shape</keyword>
<dbReference type="InterPro" id="IPR001460">
    <property type="entry name" value="PCN-bd_Tpept"/>
</dbReference>
<dbReference type="EMBL" id="JAOZFE010000001">
    <property type="protein sequence ID" value="MCW0952493.1"/>
    <property type="molecule type" value="Genomic_DNA"/>
</dbReference>
<feature type="domain" description="Penicillin-binding protein transpeptidase" evidence="11">
    <location>
        <begin position="344"/>
        <end position="667"/>
    </location>
</feature>
<evidence type="ECO:0000256" key="3">
    <source>
        <dbReference type="ARBA" id="ARBA00022475"/>
    </source>
</evidence>
<evidence type="ECO:0000259" key="12">
    <source>
        <dbReference type="Pfam" id="PF03717"/>
    </source>
</evidence>
<keyword evidence="7 10" id="KW-1133">Transmembrane helix</keyword>
<comment type="subcellular location">
    <subcellularLocation>
        <location evidence="1">Cell membrane</location>
        <topology evidence="1">Single-pass membrane protein</topology>
    </subcellularLocation>
</comment>
<dbReference type="Pfam" id="PF00905">
    <property type="entry name" value="Transpeptidase"/>
    <property type="match status" value="1"/>
</dbReference>
<evidence type="ECO:0000313" key="13">
    <source>
        <dbReference type="EMBL" id="MCW0952493.1"/>
    </source>
</evidence>
<protein>
    <submittedName>
        <fullName evidence="13">Penicillin-binding transpeptidase domain-containing protein</fullName>
    </submittedName>
</protein>
<dbReference type="Gene3D" id="3.90.1310.10">
    <property type="entry name" value="Penicillin-binding protein 2a (Domain 2)"/>
    <property type="match status" value="1"/>
</dbReference>
<accession>A0ABT3E228</accession>
<feature type="domain" description="Penicillin-binding protein dimerisation" evidence="12">
    <location>
        <begin position="68"/>
        <end position="303"/>
    </location>
</feature>
<dbReference type="InterPro" id="IPR050515">
    <property type="entry name" value="Beta-lactam/transpept"/>
</dbReference>
<comment type="caution">
    <text evidence="13">The sequence shown here is derived from an EMBL/GenBank/DDBJ whole genome shotgun (WGS) entry which is preliminary data.</text>
</comment>
<evidence type="ECO:0000313" key="14">
    <source>
        <dbReference type="Proteomes" id="UP001526225"/>
    </source>
</evidence>
<name>A0ABT3E228_9LACO</name>
<evidence type="ECO:0000259" key="11">
    <source>
        <dbReference type="Pfam" id="PF00905"/>
    </source>
</evidence>
<dbReference type="RefSeq" id="WP_213408762.1">
    <property type="nucleotide sequence ID" value="NZ_CP074441.1"/>
</dbReference>
<dbReference type="Proteomes" id="UP001526225">
    <property type="component" value="Unassembled WGS sequence"/>
</dbReference>
<reference evidence="13 14" key="1">
    <citation type="submission" date="2022-10" db="EMBL/GenBank/DDBJ databases">
        <title>Weissella fermenti sp. nov., isolated from fermented cabbage.</title>
        <authorList>
            <person name="Lee J.K."/>
            <person name="Baek J.H."/>
            <person name="Choi D.G."/>
            <person name="Kim J.M."/>
            <person name="Jeon C.O."/>
        </authorList>
    </citation>
    <scope>NUCLEOTIDE SEQUENCE [LARGE SCALE GENOMIC DNA]</scope>
    <source>
        <strain evidence="13 14">KACC 18534</strain>
    </source>
</reference>
<dbReference type="SUPFAM" id="SSF56601">
    <property type="entry name" value="beta-lactamase/transpeptidase-like"/>
    <property type="match status" value="1"/>
</dbReference>